<dbReference type="KEGG" id="vg:36844672"/>
<dbReference type="GeneID" id="36844672"/>
<reference evidence="2" key="1">
    <citation type="journal article" date="2018" name="Nat. Commun.">
        <title>Diversity and evolution of the emerging Pandoraviridae family.</title>
        <authorList>
            <person name="Legendre M."/>
            <person name="Fabre E."/>
            <person name="Poirot O."/>
            <person name="Jeudy S."/>
            <person name="Lartigue A."/>
            <person name="Alempic J.M."/>
            <person name="Beucher L."/>
            <person name="Philippe N."/>
            <person name="Bertaux L."/>
            <person name="Christo-Foroux E."/>
            <person name="Labadie K."/>
            <person name="Coute Y."/>
            <person name="Abergel C."/>
            <person name="Claverie J.M."/>
        </authorList>
    </citation>
    <scope>NUCLEOTIDE SEQUENCE [LARGE SCALE GENOMIC DNA]</scope>
    <source>
        <strain evidence="2">Quercus</strain>
    </source>
</reference>
<dbReference type="RefSeq" id="YP_009483800.1">
    <property type="nucleotide sequence ID" value="NC_037667.1"/>
</dbReference>
<sequence>MAAVMLDRLGIADTRDPRDAHFQDTVRYVRAGGRLYASIDRAVAATLARAHNASSATTGATPRMTCGADDALDRQDRLFADDDNDNDPVVRSAWWLYQARVAERLCMADLDPDEFIEREDPLALVVRPCGPIAEARRAAHLYSLAYSAEGLVRLFDRMQRAWADRAFGSDLVWIARAGGPLACVVARLALASRPTSLASRRRYNRQKIHRVSAELDRNRPRVRQERGGVDDDNHYDVHDDMRHDQTPRDSVGHESDVMVLSTPTPATTWPVAHMSLDFMDRLQAVINRRPPAPPHDAPLTPPFADQPDPWTSING</sequence>
<evidence type="ECO:0000256" key="1">
    <source>
        <dbReference type="SAM" id="MobiDB-lite"/>
    </source>
</evidence>
<evidence type="ECO:0000313" key="2">
    <source>
        <dbReference type="EMBL" id="AVK75531.1"/>
    </source>
</evidence>
<accession>A0A2U7UAQ7</accession>
<feature type="region of interest" description="Disordered" evidence="1">
    <location>
        <begin position="288"/>
        <end position="315"/>
    </location>
</feature>
<feature type="compositionally biased region" description="Pro residues" evidence="1">
    <location>
        <begin position="290"/>
        <end position="301"/>
    </location>
</feature>
<protein>
    <submittedName>
        <fullName evidence="2">Uncharacterized protein</fullName>
    </submittedName>
</protein>
<name>A0A2U7UAQ7_9VIRU</name>
<proteinExistence type="predicted"/>
<dbReference type="EMBL" id="MG011689">
    <property type="protein sequence ID" value="AVK75531.1"/>
    <property type="molecule type" value="Genomic_DNA"/>
</dbReference>
<organism evidence="2">
    <name type="scientific">Pandoravirus quercus</name>
    <dbReference type="NCBI Taxonomy" id="2107709"/>
    <lineage>
        <taxon>Viruses</taxon>
        <taxon>Pandoravirus</taxon>
    </lineage>
</organism>
<gene>
    <name evidence="2" type="ORF">pqer_cds_1109</name>
</gene>
<feature type="region of interest" description="Disordered" evidence="1">
    <location>
        <begin position="223"/>
        <end position="253"/>
    </location>
</feature>
<dbReference type="Proteomes" id="UP000248852">
    <property type="component" value="Segment"/>
</dbReference>